<dbReference type="EMBL" id="KN839853">
    <property type="protein sequence ID" value="KIJ62979.1"/>
    <property type="molecule type" value="Genomic_DNA"/>
</dbReference>
<dbReference type="Proteomes" id="UP000053820">
    <property type="component" value="Unassembled WGS sequence"/>
</dbReference>
<evidence type="ECO:0000313" key="1">
    <source>
        <dbReference type="EMBL" id="KIJ62979.1"/>
    </source>
</evidence>
<gene>
    <name evidence="1" type="ORF">HYDPIDRAFT_114124</name>
</gene>
<evidence type="ECO:0000313" key="2">
    <source>
        <dbReference type="Proteomes" id="UP000053820"/>
    </source>
</evidence>
<accession>A0A0C9VBD4</accession>
<organism evidence="1 2">
    <name type="scientific">Hydnomerulius pinastri MD-312</name>
    <dbReference type="NCBI Taxonomy" id="994086"/>
    <lineage>
        <taxon>Eukaryota</taxon>
        <taxon>Fungi</taxon>
        <taxon>Dikarya</taxon>
        <taxon>Basidiomycota</taxon>
        <taxon>Agaricomycotina</taxon>
        <taxon>Agaricomycetes</taxon>
        <taxon>Agaricomycetidae</taxon>
        <taxon>Boletales</taxon>
        <taxon>Boletales incertae sedis</taxon>
        <taxon>Leucogyrophana</taxon>
    </lineage>
</organism>
<dbReference type="HOGENOM" id="CLU_1415334_0_0_1"/>
<name>A0A0C9VBD4_9AGAM</name>
<proteinExistence type="predicted"/>
<reference evidence="1 2" key="1">
    <citation type="submission" date="2014-04" db="EMBL/GenBank/DDBJ databases">
        <title>Evolutionary Origins and Diversification of the Mycorrhizal Mutualists.</title>
        <authorList>
            <consortium name="DOE Joint Genome Institute"/>
            <consortium name="Mycorrhizal Genomics Consortium"/>
            <person name="Kohler A."/>
            <person name="Kuo A."/>
            <person name="Nagy L.G."/>
            <person name="Floudas D."/>
            <person name="Copeland A."/>
            <person name="Barry K.W."/>
            <person name="Cichocki N."/>
            <person name="Veneault-Fourrey C."/>
            <person name="LaButti K."/>
            <person name="Lindquist E.A."/>
            <person name="Lipzen A."/>
            <person name="Lundell T."/>
            <person name="Morin E."/>
            <person name="Murat C."/>
            <person name="Riley R."/>
            <person name="Ohm R."/>
            <person name="Sun H."/>
            <person name="Tunlid A."/>
            <person name="Henrissat B."/>
            <person name="Grigoriev I.V."/>
            <person name="Hibbett D.S."/>
            <person name="Martin F."/>
        </authorList>
    </citation>
    <scope>NUCLEOTIDE SEQUENCE [LARGE SCALE GENOMIC DNA]</scope>
    <source>
        <strain evidence="1 2">MD-312</strain>
    </source>
</reference>
<keyword evidence="2" id="KW-1185">Reference proteome</keyword>
<sequence length="192" mass="21809">MVEKESIIAVEGEEDVSRRRGAKAKQKVAIAEDRKGRLDLVHHQPSADALYTRNTLHLKHARCPLHPRYARNVLDRPQGSIQALSSSFRIGTPAFLAFWQASGRTGQSFRMSSERNFCLTELQDNKRLSSRRFSSTRNNKTGTAWSGVDTRWQRSKQKELPNRVTGWKSSITGIRSVLLSHHLGLKLCTQEQ</sequence>
<dbReference type="AlphaFoldDB" id="A0A0C9VBD4"/>
<protein>
    <submittedName>
        <fullName evidence="1">Uncharacterized protein</fullName>
    </submittedName>
</protein>